<dbReference type="Proteomes" id="UP000186110">
    <property type="component" value="Chromosome"/>
</dbReference>
<dbReference type="EMBL" id="CP019239">
    <property type="protein sequence ID" value="APW42944.1"/>
    <property type="molecule type" value="Genomic_DNA"/>
</dbReference>
<accession>A0A1P8KAA8</accession>
<dbReference type="STRING" id="1484693.RS694_10635"/>
<reference evidence="1 2" key="1">
    <citation type="submission" date="2017-01" db="EMBL/GenBank/DDBJ databases">
        <authorList>
            <person name="Mah S.A."/>
            <person name="Swanson W.J."/>
            <person name="Moy G.W."/>
            <person name="Vacquier V.D."/>
        </authorList>
    </citation>
    <scope>NUCLEOTIDE SEQUENCE [LARGE SCALE GENOMIC DNA]</scope>
    <source>
        <strain evidence="1 2">DSM 22694</strain>
    </source>
</reference>
<dbReference type="InterPro" id="IPR008318">
    <property type="entry name" value="UCP030820"/>
</dbReference>
<dbReference type="RefSeq" id="WP_029709025.1">
    <property type="nucleotide sequence ID" value="NZ_CP019239.1"/>
</dbReference>
<sequence>MKLIAASANSTGAEGQKVLAIANTEDPRSVSLEGVIRIDLHFPKFTDGRAYSQAFLLRRRLGFTGEIRATGDVLIDQLVQMERTGFDVAVLREDQHLEFAQAQFDRYRGFYQGDAVTVKPVFAREGVSA</sequence>
<evidence type="ECO:0000313" key="2">
    <source>
        <dbReference type="Proteomes" id="UP000186110"/>
    </source>
</evidence>
<proteinExistence type="predicted"/>
<dbReference type="KEGG" id="rsb:RS694_10635"/>
<keyword evidence="2" id="KW-1185">Reference proteome</keyword>
<gene>
    <name evidence="1" type="ORF">RS694_10635</name>
</gene>
<name>A0A1P8KAA8_9BURK</name>
<organism evidence="1 2">
    <name type="scientific">Rhodoferax saidenbachensis</name>
    <dbReference type="NCBI Taxonomy" id="1484693"/>
    <lineage>
        <taxon>Bacteria</taxon>
        <taxon>Pseudomonadati</taxon>
        <taxon>Pseudomonadota</taxon>
        <taxon>Betaproteobacteria</taxon>
        <taxon>Burkholderiales</taxon>
        <taxon>Comamonadaceae</taxon>
        <taxon>Rhodoferax</taxon>
    </lineage>
</organism>
<evidence type="ECO:0000313" key="1">
    <source>
        <dbReference type="EMBL" id="APW42944.1"/>
    </source>
</evidence>
<dbReference type="AlphaFoldDB" id="A0A1P8KAA8"/>
<evidence type="ECO:0008006" key="3">
    <source>
        <dbReference type="Google" id="ProtNLM"/>
    </source>
</evidence>
<dbReference type="Pfam" id="PF06073">
    <property type="entry name" value="DUF934"/>
    <property type="match status" value="1"/>
</dbReference>
<dbReference type="eggNOG" id="COG3749">
    <property type="taxonomic scope" value="Bacteria"/>
</dbReference>
<protein>
    <recommendedName>
        <fullName evidence="3">Oxidoreductase</fullName>
    </recommendedName>
</protein>